<sequence length="350" mass="39921">MWMRTRRLQVLAFILLCSTVLLLCFPLYSQRSLFAPPSSGLSDDGTYRPSLFIAANLHNNEDILKRWMIQAERVAHWAGTDRAYISVYESGSNDKTPEMLERWKKRLEAANIRHTIVTHGAGFDGSLGRMTNLAKFRNEALAPLTAEYEKILFINDVVYELSDAITLLNTQGGKYDAACAMDFFGQFYDVFATREITGKPLGSGNYPYFEDSASQKLLRAGEPVPVFSCWNGMVALNSAPFLQGHVSFRPLVPNDAAAPLEASECCLVFVDFRQLHYTRIFINPRVKVGYDGFHYWYARYILPLWNPFLSMTNTPRHERTSAEEAEWNYRLSKIYELDVPETDAPCFAMH</sequence>
<keyword evidence="1" id="KW-0808">Transferase</keyword>
<dbReference type="STRING" id="13706.A0A1X2H2A0"/>
<dbReference type="PANTHER" id="PTHR34144">
    <property type="entry name" value="CHROMOSOME 8, WHOLE GENOME SHOTGUN SEQUENCE"/>
    <property type="match status" value="1"/>
</dbReference>
<dbReference type="GO" id="GO:0016757">
    <property type="term" value="F:glycosyltransferase activity"/>
    <property type="evidence" value="ECO:0007669"/>
    <property type="project" value="UniProtKB-KW"/>
</dbReference>
<reference evidence="1 2" key="1">
    <citation type="submission" date="2016-07" db="EMBL/GenBank/DDBJ databases">
        <title>Pervasive Adenine N6-methylation of Active Genes in Fungi.</title>
        <authorList>
            <consortium name="DOE Joint Genome Institute"/>
            <person name="Mondo S.J."/>
            <person name="Dannebaum R.O."/>
            <person name="Kuo R.C."/>
            <person name="Labutti K."/>
            <person name="Haridas S."/>
            <person name="Kuo A."/>
            <person name="Salamov A."/>
            <person name="Ahrendt S.R."/>
            <person name="Lipzen A."/>
            <person name="Sullivan W."/>
            <person name="Andreopoulos W.B."/>
            <person name="Clum A."/>
            <person name="Lindquist E."/>
            <person name="Daum C."/>
            <person name="Ramamoorthy G.K."/>
            <person name="Gryganskyi A."/>
            <person name="Culley D."/>
            <person name="Magnuson J.K."/>
            <person name="James T.Y."/>
            <person name="O'Malley M.A."/>
            <person name="Stajich J.E."/>
            <person name="Spatafora J.W."/>
            <person name="Visel A."/>
            <person name="Grigoriev I.V."/>
        </authorList>
    </citation>
    <scope>NUCLEOTIDE SEQUENCE [LARGE SCALE GENOMIC DNA]</scope>
    <source>
        <strain evidence="1 2">NRRL 2496</strain>
    </source>
</reference>
<evidence type="ECO:0000313" key="2">
    <source>
        <dbReference type="Proteomes" id="UP000242180"/>
    </source>
</evidence>
<dbReference type="InterPro" id="IPR021047">
    <property type="entry name" value="Mannosyltransferase_CMT1"/>
</dbReference>
<dbReference type="Pfam" id="PF11735">
    <property type="entry name" value="CAP59_mtransfer"/>
    <property type="match status" value="1"/>
</dbReference>
<evidence type="ECO:0000313" key="1">
    <source>
        <dbReference type="EMBL" id="ORY91923.1"/>
    </source>
</evidence>
<dbReference type="AlphaFoldDB" id="A0A1X2H2A0"/>
<name>A0A1X2H2A0_SYNRA</name>
<keyword evidence="2" id="KW-1185">Reference proteome</keyword>
<gene>
    <name evidence="1" type="ORF">BCR43DRAFT_497500</name>
</gene>
<protein>
    <submittedName>
        <fullName evidence="1">Cryptococcal mannosyltransferase 1-domain-containing protein</fullName>
    </submittedName>
</protein>
<comment type="caution">
    <text evidence="1">The sequence shown here is derived from an EMBL/GenBank/DDBJ whole genome shotgun (WGS) entry which is preliminary data.</text>
</comment>
<dbReference type="OrthoDB" id="262547at2759"/>
<organism evidence="1 2">
    <name type="scientific">Syncephalastrum racemosum</name>
    <name type="common">Filamentous fungus</name>
    <dbReference type="NCBI Taxonomy" id="13706"/>
    <lineage>
        <taxon>Eukaryota</taxon>
        <taxon>Fungi</taxon>
        <taxon>Fungi incertae sedis</taxon>
        <taxon>Mucoromycota</taxon>
        <taxon>Mucoromycotina</taxon>
        <taxon>Mucoromycetes</taxon>
        <taxon>Mucorales</taxon>
        <taxon>Syncephalastraceae</taxon>
        <taxon>Syncephalastrum</taxon>
    </lineage>
</organism>
<keyword evidence="1" id="KW-0328">Glycosyltransferase</keyword>
<accession>A0A1X2H2A0</accession>
<dbReference type="PANTHER" id="PTHR34144:SF7">
    <property type="entry name" value="EXPORT PROTEIN (CAP59), PUTATIVE (AFU_ORTHOLOGUE AFUA_7G05020)-RELATED"/>
    <property type="match status" value="1"/>
</dbReference>
<dbReference type="OMA" id="YIASMHW"/>
<proteinExistence type="predicted"/>
<dbReference type="Proteomes" id="UP000242180">
    <property type="component" value="Unassembled WGS sequence"/>
</dbReference>
<dbReference type="InParanoid" id="A0A1X2H2A0"/>
<dbReference type="EMBL" id="MCGN01000010">
    <property type="protein sequence ID" value="ORY91923.1"/>
    <property type="molecule type" value="Genomic_DNA"/>
</dbReference>